<dbReference type="InterPro" id="IPR004358">
    <property type="entry name" value="Sig_transdc_His_kin-like_C"/>
</dbReference>
<evidence type="ECO:0000313" key="9">
    <source>
        <dbReference type="Proteomes" id="UP001295684"/>
    </source>
</evidence>
<gene>
    <name evidence="8" type="ORF">ECRASSUSDP1_LOCUS28356</name>
</gene>
<sequence length="697" mass="80640">MSLRVNITGKELFRSGNNWGPVMNAIICTVTLILIFVSILQQEKLFFRVCVLLLDYIIIYFLIIGIKKSDWMANYCGIICSIIMYVQMTEVNLKFTYFRINEGLLIQITMSLVFGTCVTTNWKIACITQVLLHIYGFFRLKSKFVTLSDYYYTGSICSLAFFIVGAYSYSNTLKHEFIASYKQRKTLEGQKAMLDCVPEGVVIINNNKEFKYLNPKIKETLDIGSFYRPDSVRDELKANQFFIKKELDRIIKRYSFEYSNAHLNQKNDPDKFLTGLFKEFTVECKDFQDDPQPVDFGEIEEEVRIDKFEKYREGHLTLAQFLENERSSIMESVKCSKETKISMKYDFASSRYEHLKREFIVKTAMVDSNDILQTDVLFMHMFIETTQISQLEEAKAQNHYQRQMLSNVSHEFRTPLNSIMASLELMRIEEYGKDNRFVQIASSSCNILAMLVEDILDNAKIESGVFQINEEVFTITQCINEIQEVFTLQAAGKRLELRINIQDKLKELPILSDKGRIKQVIMNLVSNALKFTDRGSITIEIHEKRNQEESKMFGSLDSLEESKFLENSRILRNMREIPDENIESSNSILSRHDCTNYFFYTNTSRFENVNKPESEFLDTIDITLKVTDTGIGISKVDQKSLFKLFGKLSSNHNRNKTGCGLGLTICKKIIEKLGGTISLHSEENVGTTVECHFTCKY</sequence>
<dbReference type="InterPro" id="IPR003594">
    <property type="entry name" value="HATPase_dom"/>
</dbReference>
<accession>A0AAD1YBP1</accession>
<keyword evidence="6" id="KW-1133">Transmembrane helix</keyword>
<evidence type="ECO:0000256" key="2">
    <source>
        <dbReference type="ARBA" id="ARBA00012438"/>
    </source>
</evidence>
<protein>
    <recommendedName>
        <fullName evidence="2">histidine kinase</fullName>
        <ecNumber evidence="2">2.7.13.3</ecNumber>
    </recommendedName>
</protein>
<feature type="transmembrane region" description="Helical" evidence="6">
    <location>
        <begin position="71"/>
        <end position="88"/>
    </location>
</feature>
<dbReference type="Pfam" id="PF02518">
    <property type="entry name" value="HATPase_c"/>
    <property type="match status" value="1"/>
</dbReference>
<keyword evidence="6" id="KW-0472">Membrane</keyword>
<dbReference type="EC" id="2.7.13.3" evidence="2"/>
<evidence type="ECO:0000256" key="6">
    <source>
        <dbReference type="SAM" id="Phobius"/>
    </source>
</evidence>
<dbReference type="InterPro" id="IPR036097">
    <property type="entry name" value="HisK_dim/P_sf"/>
</dbReference>
<dbReference type="PROSITE" id="PS50109">
    <property type="entry name" value="HIS_KIN"/>
    <property type="match status" value="1"/>
</dbReference>
<dbReference type="SUPFAM" id="SSF47384">
    <property type="entry name" value="Homodimeric domain of signal transducing histidine kinase"/>
    <property type="match status" value="1"/>
</dbReference>
<evidence type="ECO:0000259" key="7">
    <source>
        <dbReference type="PROSITE" id="PS50109"/>
    </source>
</evidence>
<evidence type="ECO:0000256" key="4">
    <source>
        <dbReference type="ARBA" id="ARBA00022679"/>
    </source>
</evidence>
<comment type="catalytic activity">
    <reaction evidence="1">
        <text>ATP + protein L-histidine = ADP + protein N-phospho-L-histidine.</text>
        <dbReference type="EC" id="2.7.13.3"/>
    </reaction>
</comment>
<keyword evidence="3" id="KW-0597">Phosphoprotein</keyword>
<dbReference type="PRINTS" id="PR00344">
    <property type="entry name" value="BCTRLSENSOR"/>
</dbReference>
<feature type="transmembrane region" description="Helical" evidence="6">
    <location>
        <begin position="150"/>
        <end position="169"/>
    </location>
</feature>
<reference evidence="8" key="1">
    <citation type="submission" date="2023-07" db="EMBL/GenBank/DDBJ databases">
        <authorList>
            <consortium name="AG Swart"/>
            <person name="Singh M."/>
            <person name="Singh A."/>
            <person name="Seah K."/>
            <person name="Emmerich C."/>
        </authorList>
    </citation>
    <scope>NUCLEOTIDE SEQUENCE</scope>
    <source>
        <strain evidence="8">DP1</strain>
    </source>
</reference>
<dbReference type="GO" id="GO:0000155">
    <property type="term" value="F:phosphorelay sensor kinase activity"/>
    <property type="evidence" value="ECO:0007669"/>
    <property type="project" value="InterPro"/>
</dbReference>
<dbReference type="EMBL" id="CAMPGE010029264">
    <property type="protein sequence ID" value="CAI2386732.1"/>
    <property type="molecule type" value="Genomic_DNA"/>
</dbReference>
<feature type="transmembrane region" description="Helical" evidence="6">
    <location>
        <begin position="21"/>
        <end position="39"/>
    </location>
</feature>
<dbReference type="GO" id="GO:0009927">
    <property type="term" value="F:histidine phosphotransfer kinase activity"/>
    <property type="evidence" value="ECO:0007669"/>
    <property type="project" value="TreeGrafter"/>
</dbReference>
<dbReference type="Gene3D" id="1.10.287.130">
    <property type="match status" value="1"/>
</dbReference>
<evidence type="ECO:0000313" key="8">
    <source>
        <dbReference type="EMBL" id="CAI2386732.1"/>
    </source>
</evidence>
<evidence type="ECO:0000256" key="5">
    <source>
        <dbReference type="ARBA" id="ARBA00022777"/>
    </source>
</evidence>
<feature type="domain" description="Histidine kinase" evidence="7">
    <location>
        <begin position="407"/>
        <end position="697"/>
    </location>
</feature>
<keyword evidence="9" id="KW-1185">Reference proteome</keyword>
<feature type="transmembrane region" description="Helical" evidence="6">
    <location>
        <begin position="45"/>
        <end position="64"/>
    </location>
</feature>
<organism evidence="8 9">
    <name type="scientific">Euplotes crassus</name>
    <dbReference type="NCBI Taxonomy" id="5936"/>
    <lineage>
        <taxon>Eukaryota</taxon>
        <taxon>Sar</taxon>
        <taxon>Alveolata</taxon>
        <taxon>Ciliophora</taxon>
        <taxon>Intramacronucleata</taxon>
        <taxon>Spirotrichea</taxon>
        <taxon>Hypotrichia</taxon>
        <taxon>Euplotida</taxon>
        <taxon>Euplotidae</taxon>
        <taxon>Moneuplotes</taxon>
    </lineage>
</organism>
<dbReference type="PANTHER" id="PTHR43047:SF72">
    <property type="entry name" value="OSMOSENSING HISTIDINE PROTEIN KINASE SLN1"/>
    <property type="match status" value="1"/>
</dbReference>
<dbReference type="InterPro" id="IPR036890">
    <property type="entry name" value="HATPase_C_sf"/>
</dbReference>
<dbReference type="SUPFAM" id="SSF55874">
    <property type="entry name" value="ATPase domain of HSP90 chaperone/DNA topoisomerase II/histidine kinase"/>
    <property type="match status" value="1"/>
</dbReference>
<evidence type="ECO:0000256" key="3">
    <source>
        <dbReference type="ARBA" id="ARBA00022553"/>
    </source>
</evidence>
<keyword evidence="5" id="KW-0418">Kinase</keyword>
<keyword evidence="4" id="KW-0808">Transferase</keyword>
<feature type="transmembrane region" description="Helical" evidence="6">
    <location>
        <begin position="108"/>
        <end position="138"/>
    </location>
</feature>
<dbReference type="Gene3D" id="3.30.565.10">
    <property type="entry name" value="Histidine kinase-like ATPase, C-terminal domain"/>
    <property type="match status" value="1"/>
</dbReference>
<dbReference type="GO" id="GO:0005886">
    <property type="term" value="C:plasma membrane"/>
    <property type="evidence" value="ECO:0007669"/>
    <property type="project" value="TreeGrafter"/>
</dbReference>
<dbReference type="AlphaFoldDB" id="A0AAD1YBP1"/>
<dbReference type="Pfam" id="PF00512">
    <property type="entry name" value="HisKA"/>
    <property type="match status" value="1"/>
</dbReference>
<name>A0AAD1YBP1_EUPCR</name>
<dbReference type="SMART" id="SM00387">
    <property type="entry name" value="HATPase_c"/>
    <property type="match status" value="1"/>
</dbReference>
<comment type="caution">
    <text evidence="8">The sequence shown here is derived from an EMBL/GenBank/DDBJ whole genome shotgun (WGS) entry which is preliminary data.</text>
</comment>
<keyword evidence="6" id="KW-0812">Transmembrane</keyword>
<dbReference type="CDD" id="cd00082">
    <property type="entry name" value="HisKA"/>
    <property type="match status" value="1"/>
</dbReference>
<proteinExistence type="predicted"/>
<dbReference type="InterPro" id="IPR003661">
    <property type="entry name" value="HisK_dim/P_dom"/>
</dbReference>
<dbReference type="SMART" id="SM00388">
    <property type="entry name" value="HisKA"/>
    <property type="match status" value="1"/>
</dbReference>
<dbReference type="InterPro" id="IPR005467">
    <property type="entry name" value="His_kinase_dom"/>
</dbReference>
<evidence type="ECO:0000256" key="1">
    <source>
        <dbReference type="ARBA" id="ARBA00000085"/>
    </source>
</evidence>
<dbReference type="PANTHER" id="PTHR43047">
    <property type="entry name" value="TWO-COMPONENT HISTIDINE PROTEIN KINASE"/>
    <property type="match status" value="1"/>
</dbReference>
<dbReference type="Proteomes" id="UP001295684">
    <property type="component" value="Unassembled WGS sequence"/>
</dbReference>